<dbReference type="Pfam" id="PF13144">
    <property type="entry name" value="ChapFlgA"/>
    <property type="match status" value="1"/>
</dbReference>
<feature type="chain" id="PRO_5017279566" evidence="4">
    <location>
        <begin position="39"/>
        <end position="251"/>
    </location>
</feature>
<dbReference type="InterPro" id="IPR013974">
    <property type="entry name" value="SAF"/>
</dbReference>
<dbReference type="Proteomes" id="UP000243719">
    <property type="component" value="Unassembled WGS sequence"/>
</dbReference>
<protein>
    <submittedName>
        <fullName evidence="6">Flagella basal body P-ring formation protein FlgA</fullName>
    </submittedName>
</protein>
<keyword evidence="6" id="KW-0282">Flagellum</keyword>
<dbReference type="NCBIfam" id="TIGR03170">
    <property type="entry name" value="flgA_cterm"/>
    <property type="match status" value="1"/>
</dbReference>
<feature type="domain" description="SAF" evidence="5">
    <location>
        <begin position="122"/>
        <end position="183"/>
    </location>
</feature>
<dbReference type="EMBL" id="FNLO01000002">
    <property type="protein sequence ID" value="SDV46947.1"/>
    <property type="molecule type" value="Genomic_DNA"/>
</dbReference>
<accession>A0A1H2PKG7</accession>
<evidence type="ECO:0000256" key="4">
    <source>
        <dbReference type="SAM" id="SignalP"/>
    </source>
</evidence>
<keyword evidence="6" id="KW-0969">Cilium</keyword>
<dbReference type="CDD" id="cd11614">
    <property type="entry name" value="SAF_CpaB_FlgA_like"/>
    <property type="match status" value="1"/>
</dbReference>
<dbReference type="AlphaFoldDB" id="A0A1H2PKG7"/>
<dbReference type="Gene3D" id="3.90.1210.10">
    <property type="entry name" value="Antifreeze-like/N-acetylneuraminic acid synthase C-terminal domain"/>
    <property type="match status" value="1"/>
</dbReference>
<evidence type="ECO:0000313" key="7">
    <source>
        <dbReference type="Proteomes" id="UP000243719"/>
    </source>
</evidence>
<dbReference type="SMART" id="SM00858">
    <property type="entry name" value="SAF"/>
    <property type="match status" value="1"/>
</dbReference>
<proteinExistence type="predicted"/>
<evidence type="ECO:0000256" key="1">
    <source>
        <dbReference type="ARBA" id="ARBA00004418"/>
    </source>
</evidence>
<evidence type="ECO:0000313" key="6">
    <source>
        <dbReference type="EMBL" id="SDV46947.1"/>
    </source>
</evidence>
<reference evidence="7" key="1">
    <citation type="submission" date="2016-09" db="EMBL/GenBank/DDBJ databases">
        <authorList>
            <person name="Varghese N."/>
            <person name="Submissions S."/>
        </authorList>
    </citation>
    <scope>NUCLEOTIDE SEQUENCE [LARGE SCALE GENOMIC DNA]</scope>
    <source>
        <strain evidence="7">JS23</strain>
    </source>
</reference>
<keyword evidence="2 4" id="KW-0732">Signal</keyword>
<dbReference type="PANTHER" id="PTHR36307">
    <property type="entry name" value="FLAGELLA BASAL BODY P-RING FORMATION PROTEIN FLGA"/>
    <property type="match status" value="1"/>
</dbReference>
<dbReference type="InterPro" id="IPR017585">
    <property type="entry name" value="SAF_FlgA"/>
</dbReference>
<evidence type="ECO:0000259" key="5">
    <source>
        <dbReference type="SMART" id="SM00858"/>
    </source>
</evidence>
<evidence type="ECO:0000256" key="3">
    <source>
        <dbReference type="ARBA" id="ARBA00022764"/>
    </source>
</evidence>
<evidence type="ECO:0000256" key="2">
    <source>
        <dbReference type="ARBA" id="ARBA00022729"/>
    </source>
</evidence>
<dbReference type="Gene3D" id="2.30.30.760">
    <property type="match status" value="1"/>
</dbReference>
<dbReference type="InterPro" id="IPR039246">
    <property type="entry name" value="Flagellar_FlgA"/>
</dbReference>
<keyword evidence="7" id="KW-1185">Reference proteome</keyword>
<gene>
    <name evidence="6" type="ORF">SAMN05216551_102127</name>
</gene>
<dbReference type="GO" id="GO:0042597">
    <property type="term" value="C:periplasmic space"/>
    <property type="evidence" value="ECO:0007669"/>
    <property type="project" value="UniProtKB-SubCell"/>
</dbReference>
<comment type="subcellular location">
    <subcellularLocation>
        <location evidence="1">Periplasm</location>
    </subcellularLocation>
</comment>
<name>A0A1H2PKG7_9BURK</name>
<sequence length="251" mass="26164">MTYSFDPSAMHNLRSTSPCGRRLVRPVGLLLAFGAAHASATAVPAGAQAAVRETLLSQAAASGLRDATLSVHIAEPQRAVAACPVPLDFRLSGQHLSRLRLLARCAPHGTVTAMNVRAELLATVVVAVRGIAPRQPFDAASVATRRTRLESLSRPFVSLDATIGQVSRHRLRAGAVVLADDIAAAELVRRGQAVRLVSGTSTVAVSAAGTALRGGKLGDLIEVRNDSSERTLRARVTAPGEVQVVTEPAAP</sequence>
<keyword evidence="6" id="KW-0966">Cell projection</keyword>
<dbReference type="OrthoDB" id="8563889at2"/>
<organism evidence="6 7">
    <name type="scientific">Chitinasiproducens palmae</name>
    <dbReference type="NCBI Taxonomy" id="1770053"/>
    <lineage>
        <taxon>Bacteria</taxon>
        <taxon>Pseudomonadati</taxon>
        <taxon>Pseudomonadota</taxon>
        <taxon>Betaproteobacteria</taxon>
        <taxon>Burkholderiales</taxon>
        <taxon>Burkholderiaceae</taxon>
        <taxon>Chitinasiproducens</taxon>
    </lineage>
</organism>
<dbReference type="PANTHER" id="PTHR36307:SF1">
    <property type="entry name" value="FLAGELLA BASAL BODY P-RING FORMATION PROTEIN FLGA"/>
    <property type="match status" value="1"/>
</dbReference>
<keyword evidence="3" id="KW-0574">Periplasm</keyword>
<dbReference type="GO" id="GO:0044780">
    <property type="term" value="P:bacterial-type flagellum assembly"/>
    <property type="evidence" value="ECO:0007669"/>
    <property type="project" value="InterPro"/>
</dbReference>
<feature type="signal peptide" evidence="4">
    <location>
        <begin position="1"/>
        <end position="38"/>
    </location>
</feature>
<dbReference type="STRING" id="1770053.SAMN05216551_102127"/>